<feature type="transmembrane region" description="Helical" evidence="10">
    <location>
        <begin position="377"/>
        <end position="404"/>
    </location>
</feature>
<feature type="transmembrane region" description="Helical" evidence="10">
    <location>
        <begin position="543"/>
        <end position="566"/>
    </location>
</feature>
<dbReference type="InterPro" id="IPR004813">
    <property type="entry name" value="OPT"/>
</dbReference>
<feature type="transmembrane region" description="Helical" evidence="10">
    <location>
        <begin position="240"/>
        <end position="261"/>
    </location>
</feature>
<feature type="transmembrane region" description="Helical" evidence="10">
    <location>
        <begin position="347"/>
        <end position="365"/>
    </location>
</feature>
<dbReference type="Pfam" id="PF03169">
    <property type="entry name" value="OPT"/>
    <property type="match status" value="1"/>
</dbReference>
<dbReference type="NCBIfam" id="TIGR00728">
    <property type="entry name" value="OPT_sfam"/>
    <property type="match status" value="1"/>
</dbReference>
<dbReference type="GO" id="GO:0015031">
    <property type="term" value="P:protein transport"/>
    <property type="evidence" value="ECO:0007669"/>
    <property type="project" value="UniProtKB-KW"/>
</dbReference>
<feature type="transmembrane region" description="Helical" evidence="10">
    <location>
        <begin position="199"/>
        <end position="220"/>
    </location>
</feature>
<keyword evidence="8 10" id="KW-0472">Membrane</keyword>
<evidence type="ECO:0000256" key="3">
    <source>
        <dbReference type="ARBA" id="ARBA00022448"/>
    </source>
</evidence>
<name>G9P7E3_HYPAI</name>
<keyword evidence="3" id="KW-0813">Transport</keyword>
<evidence type="ECO:0000256" key="4">
    <source>
        <dbReference type="ARBA" id="ARBA00022692"/>
    </source>
</evidence>
<dbReference type="GO" id="GO:0035673">
    <property type="term" value="F:oligopeptide transmembrane transporter activity"/>
    <property type="evidence" value="ECO:0007669"/>
    <property type="project" value="InterPro"/>
</dbReference>
<organism evidence="11 12">
    <name type="scientific">Hypocrea atroviridis (strain ATCC 20476 / IMI 206040)</name>
    <name type="common">Trichoderma atroviride</name>
    <dbReference type="NCBI Taxonomy" id="452589"/>
    <lineage>
        <taxon>Eukaryota</taxon>
        <taxon>Fungi</taxon>
        <taxon>Dikarya</taxon>
        <taxon>Ascomycota</taxon>
        <taxon>Pezizomycotina</taxon>
        <taxon>Sordariomycetes</taxon>
        <taxon>Hypocreomycetidae</taxon>
        <taxon>Hypocreales</taxon>
        <taxon>Hypocreaceae</taxon>
        <taxon>Trichoderma</taxon>
    </lineage>
</organism>
<dbReference type="AlphaFoldDB" id="G9P7E3"/>
<dbReference type="eggNOG" id="KOG2262">
    <property type="taxonomic scope" value="Eukaryota"/>
</dbReference>
<feature type="transmembrane region" description="Helical" evidence="10">
    <location>
        <begin position="744"/>
        <end position="760"/>
    </location>
</feature>
<evidence type="ECO:0000313" key="12">
    <source>
        <dbReference type="Proteomes" id="UP000005426"/>
    </source>
</evidence>
<feature type="transmembrane region" description="Helical" evidence="10">
    <location>
        <begin position="722"/>
        <end position="738"/>
    </location>
</feature>
<evidence type="ECO:0000256" key="1">
    <source>
        <dbReference type="ARBA" id="ARBA00004141"/>
    </source>
</evidence>
<evidence type="ECO:0000256" key="7">
    <source>
        <dbReference type="ARBA" id="ARBA00022989"/>
    </source>
</evidence>
<reference evidence="11 12" key="1">
    <citation type="journal article" date="2011" name="Genome Biol.">
        <title>Comparative genome sequence analysis underscores mycoparasitism as the ancestral life style of Trichoderma.</title>
        <authorList>
            <person name="Kubicek C.P."/>
            <person name="Herrera-Estrella A."/>
            <person name="Seidl-Seiboth V."/>
            <person name="Martinez D.A."/>
            <person name="Druzhinina I.S."/>
            <person name="Thon M."/>
            <person name="Zeilinger S."/>
            <person name="Casas-Flores S."/>
            <person name="Horwitz B.A."/>
            <person name="Mukherjee P.K."/>
            <person name="Mukherjee M."/>
            <person name="Kredics L."/>
            <person name="Alcaraz L.D."/>
            <person name="Aerts A."/>
            <person name="Antal Z."/>
            <person name="Atanasova L."/>
            <person name="Cervantes-Badillo M.G."/>
            <person name="Challacombe J."/>
            <person name="Chertkov O."/>
            <person name="McCluskey K."/>
            <person name="Coulpier F."/>
            <person name="Deshpande N."/>
            <person name="von Doehren H."/>
            <person name="Ebbole D.J."/>
            <person name="Esquivel-Naranjo E.U."/>
            <person name="Fekete E."/>
            <person name="Flipphi M."/>
            <person name="Glaser F."/>
            <person name="Gomez-Rodriguez E.Y."/>
            <person name="Gruber S."/>
            <person name="Han C."/>
            <person name="Henrissat B."/>
            <person name="Hermosa R."/>
            <person name="Hernandez-Onate M."/>
            <person name="Karaffa L."/>
            <person name="Kosti I."/>
            <person name="Le Crom S."/>
            <person name="Lindquist E."/>
            <person name="Lucas S."/>
            <person name="Luebeck M."/>
            <person name="Luebeck P.S."/>
            <person name="Margeot A."/>
            <person name="Metz B."/>
            <person name="Misra M."/>
            <person name="Nevalainen H."/>
            <person name="Omann M."/>
            <person name="Packer N."/>
            <person name="Perrone G."/>
            <person name="Uresti-Rivera E.E."/>
            <person name="Salamov A."/>
            <person name="Schmoll M."/>
            <person name="Seiboth B."/>
            <person name="Shapiro H."/>
            <person name="Sukno S."/>
            <person name="Tamayo-Ramos J.A."/>
            <person name="Tisch D."/>
            <person name="Wiest A."/>
            <person name="Wilkinson H.H."/>
            <person name="Zhang M."/>
            <person name="Coutinho P.M."/>
            <person name="Kenerley C.M."/>
            <person name="Monte E."/>
            <person name="Baker S.E."/>
            <person name="Grigoriev I.V."/>
        </authorList>
    </citation>
    <scope>NUCLEOTIDE SEQUENCE [LARGE SCALE GENOMIC DNA]</scope>
    <source>
        <strain evidence="12">ATCC 20476 / IMI 206040</strain>
    </source>
</reference>
<feature type="transmembrane region" description="Helical" evidence="10">
    <location>
        <begin position="772"/>
        <end position="794"/>
    </location>
</feature>
<dbReference type="OMA" id="AYHEYSV"/>
<feature type="transmembrane region" description="Helical" evidence="10">
    <location>
        <begin position="307"/>
        <end position="327"/>
    </location>
</feature>
<proteinExistence type="inferred from homology"/>
<dbReference type="InterPro" id="IPR004648">
    <property type="entry name" value="Oligpept_transpt"/>
</dbReference>
<keyword evidence="7 10" id="KW-1133">Transmembrane helix</keyword>
<comment type="caution">
    <text evidence="11">The sequence shown here is derived from an EMBL/GenBank/DDBJ whole genome shotgun (WGS) entry which is preliminary data.</text>
</comment>
<feature type="region of interest" description="Disordered" evidence="9">
    <location>
        <begin position="1"/>
        <end position="22"/>
    </location>
</feature>
<comment type="subcellular location">
    <subcellularLocation>
        <location evidence="1">Membrane</location>
        <topology evidence="1">Multi-pass membrane protein</topology>
    </subcellularLocation>
</comment>
<keyword evidence="5" id="KW-0571">Peptide transport</keyword>
<dbReference type="GeneID" id="25782130"/>
<dbReference type="EMBL" id="ABDG02000027">
    <property type="protein sequence ID" value="EHK41589.1"/>
    <property type="molecule type" value="Genomic_DNA"/>
</dbReference>
<dbReference type="Proteomes" id="UP000005426">
    <property type="component" value="Unassembled WGS sequence"/>
</dbReference>
<sequence>MSHQIIEITANSESTNNPTTKEANVETTGQATAIPVAEADLVTSLKKLLEEHELDQNFPRDILDRVRDFLDKQTSHGSATDLELARTLHDECLKQINLALNNSAYPEVRAVVDPTDDPTLPVATFRVLLLGTIFTVLGTAIQQFFSFCMPAINITTYVIQLLSMPLGVGMAKWLPSRTLTIKNYTFSLNPGRFNEKEHLLIAIMANVAFAGYMHGAYIASPIQVLSLDRFYGEKVLSNSSAWQITTFIATQMLGYGCAGISRRFLVSPSSMIWPRPLASIALTKALHKDDADKDAQNAANGWTISRYCFFLICFWAMFVWYWIPNYIFQPFALFNWPTWFSPSNVKLAIIMGSTCGLGLNILPTLDWNVSTHFGDPIVTPLFTIVNWAFGMAFMGFVIAPIVYFNNAWHSGYLPINSNKVYDDSANLYDVRKILNANMTLNQDKYEAYSVPWLSANMILKLGAFFKLYVAVPMQMFLWHRKQIIQSLRSIWDRKTREDNFNDVHNKLMREYDKCPDWWYLIVLAISFVLACISVTVWPTGMPVWGVLIAVLFTAFLQIPFGMLTAITNIELPTSILSLLIGGYALEGKAIPNMVFMLYSYVSTSQALNFVADLKMAHYAKIPPRVVFAAQVYATLIAALVAFAVNRWVLTNVDDLCSEFQKERFSCPHTHTYFMSSILWGVVGPRRLFGPGGPYRAIIYCIPFGIILPVGVYFAAKRWPKSFWRSVNVPILLAGPLGWAPYNWSYLQGTLSLALFFNFYIKRWYRPWWDRYAYVLTSSFTSAIGISGLVIFFSFQKWNVRLDWIGNRIAWQGVDRGGYVDAEGHVVRCTNLMLEPGERFA</sequence>
<dbReference type="PANTHER" id="PTHR22601">
    <property type="entry name" value="ISP4 LIKE PROTEIN"/>
    <property type="match status" value="1"/>
</dbReference>
<feature type="transmembrane region" description="Helical" evidence="10">
    <location>
        <begin position="625"/>
        <end position="644"/>
    </location>
</feature>
<protein>
    <recommendedName>
        <fullName evidence="13">Oligopeptide transporter</fullName>
    </recommendedName>
</protein>
<evidence type="ECO:0000256" key="10">
    <source>
        <dbReference type="SAM" id="Phobius"/>
    </source>
</evidence>
<evidence type="ECO:0000256" key="9">
    <source>
        <dbReference type="SAM" id="MobiDB-lite"/>
    </source>
</evidence>
<feature type="transmembrane region" description="Helical" evidence="10">
    <location>
        <begin position="696"/>
        <end position="715"/>
    </location>
</feature>
<dbReference type="HOGENOM" id="CLU_004965_1_1_1"/>
<evidence type="ECO:0008006" key="13">
    <source>
        <dbReference type="Google" id="ProtNLM"/>
    </source>
</evidence>
<comment type="similarity">
    <text evidence="2">Belongs to the oligopeptide OPT transporter family.</text>
</comment>
<evidence type="ECO:0000256" key="6">
    <source>
        <dbReference type="ARBA" id="ARBA00022927"/>
    </source>
</evidence>
<keyword evidence="6" id="KW-0653">Protein transport</keyword>
<dbReference type="OrthoDB" id="9986677at2759"/>
<evidence type="ECO:0000256" key="5">
    <source>
        <dbReference type="ARBA" id="ARBA00022856"/>
    </source>
</evidence>
<evidence type="ECO:0000256" key="8">
    <source>
        <dbReference type="ARBA" id="ARBA00023136"/>
    </source>
</evidence>
<gene>
    <name evidence="11" type="ORF">TRIATDRAFT_30183</name>
</gene>
<dbReference type="GO" id="GO:0016020">
    <property type="term" value="C:membrane"/>
    <property type="evidence" value="ECO:0007669"/>
    <property type="project" value="UniProtKB-SubCell"/>
</dbReference>
<feature type="transmembrane region" description="Helical" evidence="10">
    <location>
        <begin position="151"/>
        <end position="174"/>
    </location>
</feature>
<dbReference type="NCBIfam" id="TIGR00727">
    <property type="entry name" value="ISP4_OPT"/>
    <property type="match status" value="1"/>
</dbReference>
<keyword evidence="4 10" id="KW-0812">Transmembrane</keyword>
<dbReference type="KEGG" id="tatv:25782130"/>
<evidence type="ECO:0000313" key="11">
    <source>
        <dbReference type="EMBL" id="EHK41589.1"/>
    </source>
</evidence>
<feature type="transmembrane region" description="Helical" evidence="10">
    <location>
        <begin position="457"/>
        <end position="478"/>
    </location>
</feature>
<keyword evidence="12" id="KW-1185">Reference proteome</keyword>
<feature type="transmembrane region" description="Helical" evidence="10">
    <location>
        <begin position="127"/>
        <end position="145"/>
    </location>
</feature>
<accession>G9P7E3</accession>
<evidence type="ECO:0000256" key="2">
    <source>
        <dbReference type="ARBA" id="ARBA00008807"/>
    </source>
</evidence>
<feature type="transmembrane region" description="Helical" evidence="10">
    <location>
        <begin position="517"/>
        <end position="537"/>
    </location>
</feature>